<sequence length="71" mass="7461">AGVAPGRHAMGGHQFGVQRGQVLLNGKIGEARHRADDLGQVGLAREVAPDQRAHQQVAQPAHGARQRQAAV</sequence>
<evidence type="ECO:0000256" key="1">
    <source>
        <dbReference type="SAM" id="MobiDB-lite"/>
    </source>
</evidence>
<accession>B9TPQ2</accession>
<dbReference type="Proteomes" id="UP000008311">
    <property type="component" value="Unassembled WGS sequence"/>
</dbReference>
<feature type="non-terminal residue" evidence="2">
    <location>
        <position position="1"/>
    </location>
</feature>
<dbReference type="AlphaFoldDB" id="B9TPQ2"/>
<evidence type="ECO:0000313" key="3">
    <source>
        <dbReference type="Proteomes" id="UP000008311"/>
    </source>
</evidence>
<dbReference type="InParanoid" id="B9TPQ2"/>
<dbReference type="EMBL" id="EQ996435">
    <property type="protein sequence ID" value="EEF22163.1"/>
    <property type="molecule type" value="Genomic_DNA"/>
</dbReference>
<reference evidence="3" key="1">
    <citation type="journal article" date="2010" name="Nat. Biotechnol.">
        <title>Draft genome sequence of the oilseed species Ricinus communis.</title>
        <authorList>
            <person name="Chan A.P."/>
            <person name="Crabtree J."/>
            <person name="Zhao Q."/>
            <person name="Lorenzi H."/>
            <person name="Orvis J."/>
            <person name="Puiu D."/>
            <person name="Melake-Berhan A."/>
            <person name="Jones K.M."/>
            <person name="Redman J."/>
            <person name="Chen G."/>
            <person name="Cahoon E.B."/>
            <person name="Gedil M."/>
            <person name="Stanke M."/>
            <person name="Haas B.J."/>
            <person name="Wortman J.R."/>
            <person name="Fraser-Liggett C.M."/>
            <person name="Ravel J."/>
            <person name="Rabinowicz P.D."/>
        </authorList>
    </citation>
    <scope>NUCLEOTIDE SEQUENCE [LARGE SCALE GENOMIC DNA]</scope>
    <source>
        <strain evidence="3">cv. Hale</strain>
    </source>
</reference>
<proteinExistence type="predicted"/>
<keyword evidence="3" id="KW-1185">Reference proteome</keyword>
<feature type="region of interest" description="Disordered" evidence="1">
    <location>
        <begin position="49"/>
        <end position="71"/>
    </location>
</feature>
<organism evidence="2 3">
    <name type="scientific">Ricinus communis</name>
    <name type="common">Castor bean</name>
    <dbReference type="NCBI Taxonomy" id="3988"/>
    <lineage>
        <taxon>Eukaryota</taxon>
        <taxon>Viridiplantae</taxon>
        <taxon>Streptophyta</taxon>
        <taxon>Embryophyta</taxon>
        <taxon>Tracheophyta</taxon>
        <taxon>Spermatophyta</taxon>
        <taxon>Magnoliopsida</taxon>
        <taxon>eudicotyledons</taxon>
        <taxon>Gunneridae</taxon>
        <taxon>Pentapetalae</taxon>
        <taxon>rosids</taxon>
        <taxon>fabids</taxon>
        <taxon>Malpighiales</taxon>
        <taxon>Euphorbiaceae</taxon>
        <taxon>Acalyphoideae</taxon>
        <taxon>Acalypheae</taxon>
        <taxon>Ricinus</taxon>
    </lineage>
</organism>
<name>B9TPQ2_RICCO</name>
<gene>
    <name evidence="2" type="ORF">RCOM_2067600</name>
</gene>
<evidence type="ECO:0000313" key="2">
    <source>
        <dbReference type="EMBL" id="EEF22163.1"/>
    </source>
</evidence>
<protein>
    <submittedName>
        <fullName evidence="2">Uncharacterized protein</fullName>
    </submittedName>
</protein>